<evidence type="ECO:0000256" key="2">
    <source>
        <dbReference type="ARBA" id="ARBA00022692"/>
    </source>
</evidence>
<comment type="subcellular location">
    <subcellularLocation>
        <location evidence="5">Endomembrane system</location>
        <topology evidence="5">Single-pass type IV membrane protein</topology>
    </subcellularLocation>
</comment>
<proteinExistence type="predicted"/>
<evidence type="ECO:0000256" key="6">
    <source>
        <dbReference type="PROSITE-ProRule" id="PRU00290"/>
    </source>
</evidence>
<dbReference type="RefSeq" id="XP_067544358.1">
    <property type="nucleotide sequence ID" value="XM_067688261.1"/>
</dbReference>
<dbReference type="EMBL" id="LTDL01000040">
    <property type="protein sequence ID" value="OAG29710.1"/>
    <property type="molecule type" value="Genomic_DNA"/>
</dbReference>
<dbReference type="GO" id="GO:0015031">
    <property type="term" value="P:protein transport"/>
    <property type="evidence" value="ECO:0007669"/>
    <property type="project" value="UniProtKB-KW"/>
</dbReference>
<feature type="transmembrane region" description="Helical" evidence="7">
    <location>
        <begin position="193"/>
        <end position="211"/>
    </location>
</feature>
<dbReference type="PANTHER" id="PTHR45837">
    <property type="entry name" value="VESICLE-TRAFFICKING PROTEIN SEC22B"/>
    <property type="match status" value="1"/>
</dbReference>
<evidence type="ECO:0000256" key="1">
    <source>
        <dbReference type="ARBA" id="ARBA00022448"/>
    </source>
</evidence>
<dbReference type="SUPFAM" id="SSF64356">
    <property type="entry name" value="SNARE-like"/>
    <property type="match status" value="1"/>
</dbReference>
<evidence type="ECO:0000256" key="5">
    <source>
        <dbReference type="ARBA" id="ARBA00046280"/>
    </source>
</evidence>
<dbReference type="GO" id="GO:0005484">
    <property type="term" value="F:SNAP receptor activity"/>
    <property type="evidence" value="ECO:0007669"/>
    <property type="project" value="InterPro"/>
</dbReference>
<dbReference type="GO" id="GO:0006888">
    <property type="term" value="P:endoplasmic reticulum to Golgi vesicle-mediated transport"/>
    <property type="evidence" value="ECO:0007669"/>
    <property type="project" value="InterPro"/>
</dbReference>
<organism evidence="9 10">
    <name type="scientific">Nematocida displodere</name>
    <dbReference type="NCBI Taxonomy" id="1805483"/>
    <lineage>
        <taxon>Eukaryota</taxon>
        <taxon>Fungi</taxon>
        <taxon>Fungi incertae sedis</taxon>
        <taxon>Microsporidia</taxon>
        <taxon>Nematocida</taxon>
    </lineage>
</organism>
<evidence type="ECO:0000256" key="3">
    <source>
        <dbReference type="ARBA" id="ARBA00022927"/>
    </source>
</evidence>
<dbReference type="GeneID" id="93647193"/>
<evidence type="ECO:0000259" key="8">
    <source>
        <dbReference type="PROSITE" id="PS50892"/>
    </source>
</evidence>
<dbReference type="OrthoDB" id="1719357at2759"/>
<evidence type="ECO:0000256" key="7">
    <source>
        <dbReference type="SAM" id="Phobius"/>
    </source>
</evidence>
<dbReference type="VEuPathDB" id="MicrosporidiaDB:NEDG_00843"/>
<keyword evidence="3" id="KW-0653">Protein transport</keyword>
<reference evidence="9 10" key="1">
    <citation type="submission" date="2016-02" db="EMBL/GenBank/DDBJ databases">
        <title>Discovery of a natural microsporidian pathogen with a broad tissue tropism in Caenorhabditis elegans.</title>
        <authorList>
            <person name="Luallen R.J."/>
            <person name="Reinke A.W."/>
            <person name="Tong L."/>
            <person name="Botts M.R."/>
            <person name="Felix M.-A."/>
            <person name="Troemel E.R."/>
        </authorList>
    </citation>
    <scope>NUCLEOTIDE SEQUENCE [LARGE SCALE GENOMIC DNA]</scope>
    <source>
        <strain evidence="9 10">JUm2807</strain>
    </source>
</reference>
<keyword evidence="7" id="KW-0472">Membrane</keyword>
<gene>
    <name evidence="9" type="ORF">NEDG_00843</name>
</gene>
<dbReference type="Gene3D" id="1.20.5.110">
    <property type="match status" value="1"/>
</dbReference>
<comment type="caution">
    <text evidence="9">The sequence shown here is derived from an EMBL/GenBank/DDBJ whole genome shotgun (WGS) entry which is preliminary data.</text>
</comment>
<dbReference type="STRING" id="1805483.A0A177EE69"/>
<keyword evidence="6" id="KW-0175">Coiled coil</keyword>
<keyword evidence="1" id="KW-0813">Transport</keyword>
<dbReference type="GO" id="GO:0005737">
    <property type="term" value="C:cytoplasm"/>
    <property type="evidence" value="ECO:0007669"/>
    <property type="project" value="UniProtKB-ARBA"/>
</dbReference>
<dbReference type="Gene3D" id="3.30.450.50">
    <property type="entry name" value="Longin domain"/>
    <property type="match status" value="1"/>
</dbReference>
<dbReference type="GO" id="GO:0006890">
    <property type="term" value="P:retrograde vesicle-mediated transport, Golgi to endoplasmic reticulum"/>
    <property type="evidence" value="ECO:0007669"/>
    <property type="project" value="InterPro"/>
</dbReference>
<name>A0A177EE69_9MICR</name>
<evidence type="ECO:0000256" key="4">
    <source>
        <dbReference type="ARBA" id="ARBA00022989"/>
    </source>
</evidence>
<sequence>MAILFTEIVRVSDKRVIVSAECPLSRHFESKHKSVLGELTRICESFASETKFCSTKSSTEGVSIYFKQFSSILILSAVEVGLSKTSVSLFFERLYSLFVEEYGEDVSREGAYIRFEDTIKEESKKYSKDKGLEETIESLQETKEVCIRNYTNVLQRGHKIEQLEVLGHKLQNISEKFRKRSRKIHLEAIATQYIFYAGLIIFMFLFLYLFLR</sequence>
<dbReference type="InterPro" id="IPR042855">
    <property type="entry name" value="V_SNARE_CC"/>
</dbReference>
<dbReference type="Pfam" id="PF00957">
    <property type="entry name" value="Synaptobrevin"/>
    <property type="match status" value="1"/>
</dbReference>
<keyword evidence="10" id="KW-1185">Reference proteome</keyword>
<dbReference type="PROSITE" id="PS50892">
    <property type="entry name" value="V_SNARE"/>
    <property type="match status" value="1"/>
</dbReference>
<protein>
    <submittedName>
        <fullName evidence="9">Vesicle transport protein SEC22</fullName>
    </submittedName>
</protein>
<feature type="domain" description="V-SNARE coiled-coil homology" evidence="8">
    <location>
        <begin position="131"/>
        <end position="191"/>
    </location>
</feature>
<evidence type="ECO:0000313" key="9">
    <source>
        <dbReference type="EMBL" id="OAG29710.1"/>
    </source>
</evidence>
<evidence type="ECO:0000313" key="10">
    <source>
        <dbReference type="Proteomes" id="UP000185944"/>
    </source>
</evidence>
<dbReference type="AlphaFoldDB" id="A0A177EE69"/>
<dbReference type="InterPro" id="IPR011012">
    <property type="entry name" value="Longin-like_dom_sf"/>
</dbReference>
<accession>A0A177EE69</accession>
<dbReference type="Proteomes" id="UP000185944">
    <property type="component" value="Unassembled WGS sequence"/>
</dbReference>
<dbReference type="GO" id="GO:0012505">
    <property type="term" value="C:endomembrane system"/>
    <property type="evidence" value="ECO:0007669"/>
    <property type="project" value="UniProtKB-SubCell"/>
</dbReference>
<dbReference type="SUPFAM" id="SSF58038">
    <property type="entry name" value="SNARE fusion complex"/>
    <property type="match status" value="1"/>
</dbReference>
<keyword evidence="2 7" id="KW-0812">Transmembrane</keyword>
<dbReference type="InterPro" id="IPR044565">
    <property type="entry name" value="Sec22"/>
</dbReference>
<keyword evidence="4 7" id="KW-1133">Transmembrane helix</keyword>